<dbReference type="RefSeq" id="XP_043041546.1">
    <property type="nucleotide sequence ID" value="XM_043179029.1"/>
</dbReference>
<gene>
    <name evidence="1" type="ORF">BT62DRAFT_1074563</name>
</gene>
<dbReference type="Proteomes" id="UP000812287">
    <property type="component" value="Unassembled WGS sequence"/>
</dbReference>
<dbReference type="GeneID" id="66101323"/>
<feature type="non-terminal residue" evidence="1">
    <location>
        <position position="1"/>
    </location>
</feature>
<comment type="caution">
    <text evidence="1">The sequence shown here is derived from an EMBL/GenBank/DDBJ whole genome shotgun (WGS) entry which is preliminary data.</text>
</comment>
<keyword evidence="2" id="KW-1185">Reference proteome</keyword>
<evidence type="ECO:0000313" key="1">
    <source>
        <dbReference type="EMBL" id="KAG7448046.1"/>
    </source>
</evidence>
<dbReference type="EMBL" id="MU250530">
    <property type="protein sequence ID" value="KAG7448046.1"/>
    <property type="molecule type" value="Genomic_DNA"/>
</dbReference>
<dbReference type="AlphaFoldDB" id="A0A9P7VY99"/>
<sequence>MPSKAKAGFPPPVRRIVACIVFAYLLAAETFCENFTFKIRMSEINIVSFSLVLVPVYLSPCIPTTHTRRLSTALLVYRAVLYGKYHPEIKYSLIGIIRTTEFAFTAAAPEISL</sequence>
<evidence type="ECO:0000313" key="2">
    <source>
        <dbReference type="Proteomes" id="UP000812287"/>
    </source>
</evidence>
<organism evidence="1 2">
    <name type="scientific">Guyanagaster necrorhizus</name>
    <dbReference type="NCBI Taxonomy" id="856835"/>
    <lineage>
        <taxon>Eukaryota</taxon>
        <taxon>Fungi</taxon>
        <taxon>Dikarya</taxon>
        <taxon>Basidiomycota</taxon>
        <taxon>Agaricomycotina</taxon>
        <taxon>Agaricomycetes</taxon>
        <taxon>Agaricomycetidae</taxon>
        <taxon>Agaricales</taxon>
        <taxon>Marasmiineae</taxon>
        <taxon>Physalacriaceae</taxon>
        <taxon>Guyanagaster</taxon>
    </lineage>
</organism>
<name>A0A9P7VY99_9AGAR</name>
<reference evidence="1" key="1">
    <citation type="submission" date="2020-11" db="EMBL/GenBank/DDBJ databases">
        <title>Adaptations for nitrogen fixation in a non-lichenized fungal sporocarp promotes dispersal by wood-feeding termites.</title>
        <authorList>
            <consortium name="DOE Joint Genome Institute"/>
            <person name="Koch R.A."/>
            <person name="Yoon G."/>
            <person name="Arayal U."/>
            <person name="Lail K."/>
            <person name="Amirebrahimi M."/>
            <person name="Labutti K."/>
            <person name="Lipzen A."/>
            <person name="Riley R."/>
            <person name="Barry K."/>
            <person name="Henrissat B."/>
            <person name="Grigoriev I.V."/>
            <person name="Herr J.R."/>
            <person name="Aime M.C."/>
        </authorList>
    </citation>
    <scope>NUCLEOTIDE SEQUENCE</scope>
    <source>
        <strain evidence="1">MCA 3950</strain>
    </source>
</reference>
<accession>A0A9P7VY99</accession>
<protein>
    <submittedName>
        <fullName evidence="1">Uncharacterized protein</fullName>
    </submittedName>
</protein>
<proteinExistence type="predicted"/>